<reference evidence="10" key="1">
    <citation type="submission" date="2010-05" db="EMBL/GenBank/DDBJ databases">
        <title>The draft genome of Desulfonatronospira thiodismutans ASO3-1.</title>
        <authorList>
            <consortium name="US DOE Joint Genome Institute (JGI-PGF)"/>
            <person name="Lucas S."/>
            <person name="Copeland A."/>
            <person name="Lapidus A."/>
            <person name="Cheng J.-F."/>
            <person name="Bruce D."/>
            <person name="Goodwin L."/>
            <person name="Pitluck S."/>
            <person name="Chertkov O."/>
            <person name="Brettin T."/>
            <person name="Detter J.C."/>
            <person name="Han C."/>
            <person name="Land M.L."/>
            <person name="Hauser L."/>
            <person name="Kyrpides N."/>
            <person name="Mikhailova N."/>
            <person name="Muyzer G."/>
            <person name="Woyke T."/>
        </authorList>
    </citation>
    <scope>NUCLEOTIDE SEQUENCE [LARGE SCALE GENOMIC DNA]</scope>
    <source>
        <strain evidence="10">ASO3-1</strain>
    </source>
</reference>
<dbReference type="CDD" id="cd07185">
    <property type="entry name" value="OmpA_C-like"/>
    <property type="match status" value="1"/>
</dbReference>
<dbReference type="Pfam" id="PF00691">
    <property type="entry name" value="OmpA"/>
    <property type="match status" value="1"/>
</dbReference>
<dbReference type="PROSITE" id="PS51123">
    <property type="entry name" value="OMPA_2"/>
    <property type="match status" value="1"/>
</dbReference>
<evidence type="ECO:0000256" key="7">
    <source>
        <dbReference type="PROSITE-ProRule" id="PRU00473"/>
    </source>
</evidence>
<dbReference type="PANTHER" id="PTHR30329">
    <property type="entry name" value="STATOR ELEMENT OF FLAGELLAR MOTOR COMPLEX"/>
    <property type="match status" value="1"/>
</dbReference>
<name>D6SQC8_9BACT</name>
<dbReference type="AlphaFoldDB" id="D6SQC8"/>
<dbReference type="RefSeq" id="WP_008870268.1">
    <property type="nucleotide sequence ID" value="NZ_ACJN02000002.1"/>
</dbReference>
<evidence type="ECO:0000256" key="6">
    <source>
        <dbReference type="ARBA" id="ARBA00023136"/>
    </source>
</evidence>
<keyword evidence="4" id="KW-0812">Transmembrane</keyword>
<feature type="domain" description="OmpA-like" evidence="9">
    <location>
        <begin position="127"/>
        <end position="249"/>
    </location>
</feature>
<comment type="similarity">
    <text evidence="2">Belongs to the MotB family.</text>
</comment>
<proteinExistence type="inferred from homology"/>
<organism evidence="10 11">
    <name type="scientific">Desulfonatronospira thiodismutans ASO3-1</name>
    <dbReference type="NCBI Taxonomy" id="555779"/>
    <lineage>
        <taxon>Bacteria</taxon>
        <taxon>Pseudomonadati</taxon>
        <taxon>Thermodesulfobacteriota</taxon>
        <taxon>Desulfovibrionia</taxon>
        <taxon>Desulfovibrionales</taxon>
        <taxon>Desulfonatronovibrionaceae</taxon>
        <taxon>Desulfonatronospira</taxon>
    </lineage>
</organism>
<dbReference type="GO" id="GO:0005886">
    <property type="term" value="C:plasma membrane"/>
    <property type="evidence" value="ECO:0007669"/>
    <property type="project" value="UniProtKB-SubCell"/>
</dbReference>
<comment type="caution">
    <text evidence="10">The sequence shown here is derived from an EMBL/GenBank/DDBJ whole genome shotgun (WGS) entry which is preliminary data.</text>
</comment>
<sequence length="251" mass="29023">MSEDKYSLSSRSAEMEQDQEEDEPKNWITIFADIALLLLVFFVLLFSFSTLSDEKFRETILSVRESLGREETEDWGMRVRTDTSGVLMDRATQFRQLQEAQQETFADIQYYQNEHGIEGIVGARLDEGKITLTLPSEVLFDLGEVELRPEGEELLQDMRDIFNRHSEQRINIEGHTDNIPPREGGRFEDNWEISSLRALNTLRFLKQEGIDPGRMTATGYADLQPLYPNTTEGNRARNRRVEFVLERHIGG</sequence>
<evidence type="ECO:0000259" key="9">
    <source>
        <dbReference type="PROSITE" id="PS51123"/>
    </source>
</evidence>
<evidence type="ECO:0000256" key="1">
    <source>
        <dbReference type="ARBA" id="ARBA00004162"/>
    </source>
</evidence>
<accession>D6SQC8</accession>
<evidence type="ECO:0000313" key="11">
    <source>
        <dbReference type="Proteomes" id="UP000005496"/>
    </source>
</evidence>
<dbReference type="InterPro" id="IPR025713">
    <property type="entry name" value="MotB-like_N_dom"/>
</dbReference>
<dbReference type="Proteomes" id="UP000005496">
    <property type="component" value="Unassembled WGS sequence"/>
</dbReference>
<dbReference type="eggNOG" id="COG1360">
    <property type="taxonomic scope" value="Bacteria"/>
</dbReference>
<keyword evidence="6 7" id="KW-0472">Membrane</keyword>
<keyword evidence="5" id="KW-1133">Transmembrane helix</keyword>
<keyword evidence="11" id="KW-1185">Reference proteome</keyword>
<evidence type="ECO:0000256" key="3">
    <source>
        <dbReference type="ARBA" id="ARBA00022475"/>
    </source>
</evidence>
<comment type="subcellular location">
    <subcellularLocation>
        <location evidence="1">Cell membrane</location>
        <topology evidence="1">Single-pass membrane protein</topology>
    </subcellularLocation>
</comment>
<gene>
    <name evidence="10" type="ORF">Dthio_PD2346</name>
</gene>
<evidence type="ECO:0000256" key="8">
    <source>
        <dbReference type="SAM" id="MobiDB-lite"/>
    </source>
</evidence>
<dbReference type="InterPro" id="IPR036737">
    <property type="entry name" value="OmpA-like_sf"/>
</dbReference>
<dbReference type="Gene3D" id="3.30.1330.60">
    <property type="entry name" value="OmpA-like domain"/>
    <property type="match status" value="1"/>
</dbReference>
<dbReference type="EMBL" id="ACJN02000002">
    <property type="protein sequence ID" value="EFI34954.1"/>
    <property type="molecule type" value="Genomic_DNA"/>
</dbReference>
<protein>
    <submittedName>
        <fullName evidence="10">OmpA/MotB domain protein</fullName>
    </submittedName>
</protein>
<feature type="region of interest" description="Disordered" evidence="8">
    <location>
        <begin position="1"/>
        <end position="22"/>
    </location>
</feature>
<evidence type="ECO:0000256" key="4">
    <source>
        <dbReference type="ARBA" id="ARBA00022692"/>
    </source>
</evidence>
<dbReference type="InterPro" id="IPR050330">
    <property type="entry name" value="Bact_OuterMem_StrucFunc"/>
</dbReference>
<dbReference type="SUPFAM" id="SSF103088">
    <property type="entry name" value="OmpA-like"/>
    <property type="match status" value="1"/>
</dbReference>
<evidence type="ECO:0000313" key="10">
    <source>
        <dbReference type="EMBL" id="EFI34954.1"/>
    </source>
</evidence>
<dbReference type="PANTHER" id="PTHR30329:SF21">
    <property type="entry name" value="LIPOPROTEIN YIAD-RELATED"/>
    <property type="match status" value="1"/>
</dbReference>
<dbReference type="Pfam" id="PF13677">
    <property type="entry name" value="MotB_plug"/>
    <property type="match status" value="1"/>
</dbReference>
<evidence type="ECO:0000256" key="5">
    <source>
        <dbReference type="ARBA" id="ARBA00022989"/>
    </source>
</evidence>
<evidence type="ECO:0000256" key="2">
    <source>
        <dbReference type="ARBA" id="ARBA00008914"/>
    </source>
</evidence>
<keyword evidence="3" id="KW-1003">Cell membrane</keyword>
<dbReference type="InterPro" id="IPR006665">
    <property type="entry name" value="OmpA-like"/>
</dbReference>